<evidence type="ECO:0000259" key="8">
    <source>
        <dbReference type="PROSITE" id="PS50222"/>
    </source>
</evidence>
<evidence type="ECO:0000256" key="3">
    <source>
        <dbReference type="ARBA" id="ARBA00022837"/>
    </source>
</evidence>
<dbReference type="GO" id="GO:0016020">
    <property type="term" value="C:membrane"/>
    <property type="evidence" value="ECO:0007669"/>
    <property type="project" value="UniProtKB-SubCell"/>
</dbReference>
<keyword evidence="5 7" id="KW-0472">Membrane</keyword>
<dbReference type="FunFam" id="1.10.287.70:FF:000086">
    <property type="entry name" value="Polycystic kidney disease 2"/>
    <property type="match status" value="1"/>
</dbReference>
<feature type="region of interest" description="Disordered" evidence="6">
    <location>
        <begin position="1"/>
        <end position="48"/>
    </location>
</feature>
<dbReference type="InterPro" id="IPR011992">
    <property type="entry name" value="EF-hand-dom_pair"/>
</dbReference>
<dbReference type="OrthoDB" id="444119at2759"/>
<dbReference type="Gene3D" id="1.10.238.10">
    <property type="entry name" value="EF-hand"/>
    <property type="match status" value="1"/>
</dbReference>
<dbReference type="InterPro" id="IPR002048">
    <property type="entry name" value="EF_hand_dom"/>
</dbReference>
<gene>
    <name evidence="9" type="ORF">KFE25_004020</name>
</gene>
<evidence type="ECO:0000256" key="6">
    <source>
        <dbReference type="SAM" id="MobiDB-lite"/>
    </source>
</evidence>
<dbReference type="GO" id="GO:0005509">
    <property type="term" value="F:calcium ion binding"/>
    <property type="evidence" value="ECO:0007669"/>
    <property type="project" value="InterPro"/>
</dbReference>
<feature type="domain" description="EF-hand" evidence="8">
    <location>
        <begin position="753"/>
        <end position="788"/>
    </location>
</feature>
<dbReference type="InterPro" id="IPR013122">
    <property type="entry name" value="PKD1_2_channel"/>
</dbReference>
<dbReference type="SUPFAM" id="SSF47473">
    <property type="entry name" value="EF-hand"/>
    <property type="match status" value="1"/>
</dbReference>
<feature type="transmembrane region" description="Helical" evidence="7">
    <location>
        <begin position="576"/>
        <end position="598"/>
    </location>
</feature>
<evidence type="ECO:0000256" key="1">
    <source>
        <dbReference type="ARBA" id="ARBA00004141"/>
    </source>
</evidence>
<feature type="transmembrane region" description="Helical" evidence="7">
    <location>
        <begin position="545"/>
        <end position="564"/>
    </location>
</feature>
<dbReference type="Gene3D" id="1.10.287.70">
    <property type="match status" value="1"/>
</dbReference>
<dbReference type="PROSITE" id="PS50222">
    <property type="entry name" value="EF_HAND_2"/>
    <property type="match status" value="1"/>
</dbReference>
<protein>
    <recommendedName>
        <fullName evidence="8">EF-hand domain-containing protein</fullName>
    </recommendedName>
</protein>
<dbReference type="InterPro" id="IPR018247">
    <property type="entry name" value="EF_Hand_1_Ca_BS"/>
</dbReference>
<dbReference type="AlphaFoldDB" id="A0A8J6C6P3"/>
<evidence type="ECO:0000256" key="4">
    <source>
        <dbReference type="ARBA" id="ARBA00022989"/>
    </source>
</evidence>
<keyword evidence="2 7" id="KW-0812">Transmembrane</keyword>
<evidence type="ECO:0000256" key="5">
    <source>
        <dbReference type="ARBA" id="ARBA00023136"/>
    </source>
</evidence>
<keyword evidence="10" id="KW-1185">Reference proteome</keyword>
<sequence>MEPAGQLARGGPKPDPPPIAPTRSTVLPPPSSAQASPADARDAGASPPAAALRPGILRLPGGTSSDHLDEGSTVLQRIGLVVSTLAALRSEVRTKASAEDLRATFIFLAEFFEYVLFLFLLLVVALNMNGLHKAYPLVSNVRELVLGYPRYAYEADGSTVTSSFMLYENVRTRDETWEFVRDQIGGALFAEDGADDSSARFILDGAHLKVGAVRIVTARVRATWDNCPTLPAYRGHTSQPFITTCYPRPTDDAETWDDTPFGTPPGSFEIDPELIDERRVAEDERWAGARLAPRGERGRRLRAGGGGDGAGRRGIADGTGEEVRTPEAKLFKLDVPSDMRRGEWSAYVDRLRARGFIDEQTRVFELLFSVYNVPSNLFCCVTIDVTFPFTGGAFGAATFYTIEPVRHLAFLTRRGFELFGAPSTLDGAKLTAEIVFLLLVLRTLGWEARKAAMAVARVRRDASRMDSDGTTGSRLSALLLGAANALQKVQFWSLLQVISLGLHLVVIGRRFSVLHELLGLELNPRSGQYVDLHYVADQLYLTQNIVAINVLLSFLSLFKFATVVPQLSMLNRTIAVAFNDLVSFLLMFMIVFTGFMQAFQLSFGQDLHEFAGSAASFYTLFGVLSGDVNLNELRAANKLLGPLLFLGYAIFIIFVLLNMFVAIVTSAYAKAKKELKEDPTMGKLYKTIRYTSSLFVSVATKQYKFLILAIRSRKTQREISLAIRDGIVTLAELREILKSSKLGEKSDKFLTWRYWSAADLVMRRYDPDGNGWLTKDELERLRADMAAESEQRKLILELHFHERDEATRIEKECTRRMLVHAHLTAKVDTLVGKHTELLHELAKSRATIHAALGTLTGKLWGIWERCDLI</sequence>
<dbReference type="PANTHER" id="PTHR10877">
    <property type="entry name" value="POLYCYSTIN FAMILY MEMBER"/>
    <property type="match status" value="1"/>
</dbReference>
<comment type="subcellular location">
    <subcellularLocation>
        <location evidence="1">Membrane</location>
        <topology evidence="1">Multi-pass membrane protein</topology>
    </subcellularLocation>
</comment>
<feature type="transmembrane region" description="Helical" evidence="7">
    <location>
        <begin position="103"/>
        <end position="126"/>
    </location>
</feature>
<evidence type="ECO:0000256" key="2">
    <source>
        <dbReference type="ARBA" id="ARBA00022692"/>
    </source>
</evidence>
<evidence type="ECO:0000313" key="9">
    <source>
        <dbReference type="EMBL" id="KAG8463747.1"/>
    </source>
</evidence>
<reference evidence="9" key="1">
    <citation type="submission" date="2021-05" db="EMBL/GenBank/DDBJ databases">
        <title>The genome of the haptophyte Pavlova lutheri (Diacronema luteri, Pavlovales) - a model for lipid biosynthesis in eukaryotic algae.</title>
        <authorList>
            <person name="Hulatt C.J."/>
            <person name="Posewitz M.C."/>
        </authorList>
    </citation>
    <scope>NUCLEOTIDE SEQUENCE</scope>
    <source>
        <strain evidence="9">NIVA-4/92</strain>
    </source>
</reference>
<keyword evidence="4 7" id="KW-1133">Transmembrane helix</keyword>
<proteinExistence type="predicted"/>
<dbReference type="Pfam" id="PF08016">
    <property type="entry name" value="PKD_channel"/>
    <property type="match status" value="1"/>
</dbReference>
<feature type="compositionally biased region" description="Low complexity" evidence="6">
    <location>
        <begin position="32"/>
        <end position="48"/>
    </location>
</feature>
<dbReference type="InterPro" id="IPR051223">
    <property type="entry name" value="Polycystin"/>
</dbReference>
<accession>A0A8J6C6P3</accession>
<dbReference type="EMBL" id="JAGTXO010000015">
    <property type="protein sequence ID" value="KAG8463747.1"/>
    <property type="molecule type" value="Genomic_DNA"/>
</dbReference>
<name>A0A8J6C6P3_DIALT</name>
<feature type="compositionally biased region" description="Basic and acidic residues" evidence="6">
    <location>
        <begin position="310"/>
        <end position="319"/>
    </location>
</feature>
<evidence type="ECO:0000256" key="7">
    <source>
        <dbReference type="SAM" id="Phobius"/>
    </source>
</evidence>
<evidence type="ECO:0000313" key="10">
    <source>
        <dbReference type="Proteomes" id="UP000751190"/>
    </source>
</evidence>
<dbReference type="PANTHER" id="PTHR10877:SF183">
    <property type="entry name" value="AT14535P-RELATED"/>
    <property type="match status" value="1"/>
</dbReference>
<dbReference type="PROSITE" id="PS00018">
    <property type="entry name" value="EF_HAND_1"/>
    <property type="match status" value="1"/>
</dbReference>
<comment type="caution">
    <text evidence="9">The sequence shown here is derived from an EMBL/GenBank/DDBJ whole genome shotgun (WGS) entry which is preliminary data.</text>
</comment>
<feature type="transmembrane region" description="Helical" evidence="7">
    <location>
        <begin position="642"/>
        <end position="668"/>
    </location>
</feature>
<keyword evidence="3" id="KW-0106">Calcium</keyword>
<organism evidence="9 10">
    <name type="scientific">Diacronema lutheri</name>
    <name type="common">Unicellular marine alga</name>
    <name type="synonym">Monochrysis lutheri</name>
    <dbReference type="NCBI Taxonomy" id="2081491"/>
    <lineage>
        <taxon>Eukaryota</taxon>
        <taxon>Haptista</taxon>
        <taxon>Haptophyta</taxon>
        <taxon>Pavlovophyceae</taxon>
        <taxon>Pavlovales</taxon>
        <taxon>Pavlovaceae</taxon>
        <taxon>Diacronema</taxon>
    </lineage>
</organism>
<feature type="transmembrane region" description="Helical" evidence="7">
    <location>
        <begin position="610"/>
        <end position="630"/>
    </location>
</feature>
<dbReference type="Proteomes" id="UP000751190">
    <property type="component" value="Unassembled WGS sequence"/>
</dbReference>
<feature type="region of interest" description="Disordered" evidence="6">
    <location>
        <begin position="297"/>
        <end position="319"/>
    </location>
</feature>